<dbReference type="GO" id="GO:0006094">
    <property type="term" value="P:gluconeogenesis"/>
    <property type="evidence" value="ECO:0007669"/>
    <property type="project" value="UniProtKB-UniPathway"/>
</dbReference>
<evidence type="ECO:0000256" key="7">
    <source>
        <dbReference type="ARBA" id="ARBA00023277"/>
    </source>
</evidence>
<dbReference type="PANTHER" id="PTHR30447">
    <property type="entry name" value="FRUCTOSE-1,6-BISPHOSPHATASE CLASS 2"/>
    <property type="match status" value="1"/>
</dbReference>
<dbReference type="Proteomes" id="UP000291591">
    <property type="component" value="Unassembled WGS sequence"/>
</dbReference>
<dbReference type="GO" id="GO:0046872">
    <property type="term" value="F:metal ion binding"/>
    <property type="evidence" value="ECO:0007669"/>
    <property type="project" value="UniProtKB-KW"/>
</dbReference>
<dbReference type="PIRSF" id="PIRSF004532">
    <property type="entry name" value="GlpX"/>
    <property type="match status" value="1"/>
</dbReference>
<name>A0A4Q7UVI6_PSEST</name>
<comment type="similarity">
    <text evidence="3 8">Belongs to the FBPase class 2 family.</text>
</comment>
<evidence type="ECO:0000256" key="4">
    <source>
        <dbReference type="ARBA" id="ARBA00022723"/>
    </source>
</evidence>
<dbReference type="RefSeq" id="WP_130290216.1">
    <property type="nucleotide sequence ID" value="NZ_SHKL01000001.1"/>
</dbReference>
<reference evidence="9 10" key="1">
    <citation type="submission" date="2019-02" db="EMBL/GenBank/DDBJ databases">
        <title>Sequencing the genomes of 1000 actinobacteria strains.</title>
        <authorList>
            <person name="Klenk H.-P."/>
        </authorList>
    </citation>
    <scope>NUCLEOTIDE SEQUENCE [LARGE SCALE GENOMIC DNA]</scope>
    <source>
        <strain evidence="9 10">DSM 45779</strain>
    </source>
</reference>
<keyword evidence="4" id="KW-0479">Metal-binding</keyword>
<protein>
    <recommendedName>
        <fullName evidence="8">Fructose-1,6-bisphosphatase</fullName>
    </recommendedName>
</protein>
<proteinExistence type="inferred from homology"/>
<evidence type="ECO:0000313" key="9">
    <source>
        <dbReference type="EMBL" id="RZT85816.1"/>
    </source>
</evidence>
<comment type="catalytic activity">
    <reaction evidence="1">
        <text>beta-D-fructose 1,6-bisphosphate + H2O = beta-D-fructose 6-phosphate + phosphate</text>
        <dbReference type="Rhea" id="RHEA:11064"/>
        <dbReference type="ChEBI" id="CHEBI:15377"/>
        <dbReference type="ChEBI" id="CHEBI:32966"/>
        <dbReference type="ChEBI" id="CHEBI:43474"/>
        <dbReference type="ChEBI" id="CHEBI:57634"/>
        <dbReference type="EC" id="3.1.3.11"/>
    </reaction>
</comment>
<dbReference type="GO" id="GO:0005829">
    <property type="term" value="C:cytosol"/>
    <property type="evidence" value="ECO:0007669"/>
    <property type="project" value="TreeGrafter"/>
</dbReference>
<evidence type="ECO:0000256" key="3">
    <source>
        <dbReference type="ARBA" id="ARBA00008989"/>
    </source>
</evidence>
<dbReference type="EMBL" id="SHKL01000001">
    <property type="protein sequence ID" value="RZT85816.1"/>
    <property type="molecule type" value="Genomic_DNA"/>
</dbReference>
<evidence type="ECO:0000256" key="6">
    <source>
        <dbReference type="ARBA" id="ARBA00023211"/>
    </source>
</evidence>
<evidence type="ECO:0000313" key="10">
    <source>
        <dbReference type="Proteomes" id="UP000291591"/>
    </source>
</evidence>
<dbReference type="GO" id="GO:0006071">
    <property type="term" value="P:glycerol metabolic process"/>
    <property type="evidence" value="ECO:0007669"/>
    <property type="project" value="InterPro"/>
</dbReference>
<accession>A0A4Q7UVI6</accession>
<keyword evidence="7 8" id="KW-0119">Carbohydrate metabolism</keyword>
<evidence type="ECO:0000256" key="8">
    <source>
        <dbReference type="PIRNR" id="PIRNR004532"/>
    </source>
</evidence>
<dbReference type="PANTHER" id="PTHR30447:SF0">
    <property type="entry name" value="FRUCTOSE-1,6-BISPHOSPHATASE 1 CLASS 2-RELATED"/>
    <property type="match status" value="1"/>
</dbReference>
<keyword evidence="10" id="KW-1185">Reference proteome</keyword>
<dbReference type="GO" id="GO:0042132">
    <property type="term" value="F:fructose 1,6-bisphosphate 1-phosphatase activity"/>
    <property type="evidence" value="ECO:0007669"/>
    <property type="project" value="UniProtKB-EC"/>
</dbReference>
<dbReference type="GO" id="GO:0030388">
    <property type="term" value="P:fructose 1,6-bisphosphate metabolic process"/>
    <property type="evidence" value="ECO:0007669"/>
    <property type="project" value="TreeGrafter"/>
</dbReference>
<dbReference type="AlphaFoldDB" id="A0A4Q7UVI6"/>
<evidence type="ECO:0000256" key="5">
    <source>
        <dbReference type="ARBA" id="ARBA00022801"/>
    </source>
</evidence>
<dbReference type="Gene3D" id="3.30.540.10">
    <property type="entry name" value="Fructose-1,6-Bisphosphatase, subunit A, domain 1"/>
    <property type="match status" value="1"/>
</dbReference>
<organism evidence="9 10">
    <name type="scientific">Pseudonocardia sediminis</name>
    <dbReference type="NCBI Taxonomy" id="1397368"/>
    <lineage>
        <taxon>Bacteria</taxon>
        <taxon>Bacillati</taxon>
        <taxon>Actinomycetota</taxon>
        <taxon>Actinomycetes</taxon>
        <taxon>Pseudonocardiales</taxon>
        <taxon>Pseudonocardiaceae</taxon>
        <taxon>Pseudonocardia</taxon>
    </lineage>
</organism>
<evidence type="ECO:0000256" key="2">
    <source>
        <dbReference type="ARBA" id="ARBA00004742"/>
    </source>
</evidence>
<dbReference type="Pfam" id="PF03320">
    <property type="entry name" value="FBPase_glpX"/>
    <property type="match status" value="1"/>
</dbReference>
<comment type="pathway">
    <text evidence="2">Carbohydrate biosynthesis; gluconeogenesis.</text>
</comment>
<keyword evidence="5" id="KW-0378">Hydrolase</keyword>
<comment type="caution">
    <text evidence="9">The sequence shown here is derived from an EMBL/GenBank/DDBJ whole genome shotgun (WGS) entry which is preliminary data.</text>
</comment>
<sequence>MSTQERFATGLSGGSDEDLALELVRVTEAAALAAGRWVGRGERNSGRAAATIALDEHLTSVPVRGTVVIGAGELDGGTALCTGDEVGFGDGPVCDVAIGVGHGARTPVNDVPNSLTAVVVAEPGVLYAPPPAVVVEKLAVGSDCADVVDVTRPVAENVRAVAAAKGMRASDVVVAVLDRPRHRVLVDEIRAAGARVHVLQGGDVAGAIAAARPESSVDMLLGTGGAEAGTIAAAALSCLGGSLQVRLRCGRLDEVLHTGDLVRDGRVLFCATGVTTSELLRGVRNRSGRLTTESMVLCSSPDTVRMVRSEHRF</sequence>
<dbReference type="SUPFAM" id="SSF56655">
    <property type="entry name" value="Carbohydrate phosphatase"/>
    <property type="match status" value="1"/>
</dbReference>
<gene>
    <name evidence="9" type="ORF">EV383_2697</name>
</gene>
<dbReference type="UniPathway" id="UPA00138"/>
<keyword evidence="6" id="KW-0464">Manganese</keyword>
<dbReference type="Gene3D" id="3.40.190.90">
    <property type="match status" value="1"/>
</dbReference>
<evidence type="ECO:0000256" key="1">
    <source>
        <dbReference type="ARBA" id="ARBA00001273"/>
    </source>
</evidence>
<dbReference type="OrthoDB" id="9779353at2"/>
<dbReference type="InterPro" id="IPR004464">
    <property type="entry name" value="FBPase_class-2/SBPase"/>
</dbReference>